<comment type="caution">
    <text evidence="3">The sequence shown here is derived from an EMBL/GenBank/DDBJ whole genome shotgun (WGS) entry which is preliminary data.</text>
</comment>
<dbReference type="SUPFAM" id="SSF81923">
    <property type="entry name" value="Double Clp-N motif"/>
    <property type="match status" value="1"/>
</dbReference>
<dbReference type="InterPro" id="IPR004176">
    <property type="entry name" value="Clp_R_N"/>
</dbReference>
<feature type="domain" description="Clp R" evidence="2">
    <location>
        <begin position="1"/>
        <end position="69"/>
    </location>
</feature>
<evidence type="ECO:0000313" key="4">
    <source>
        <dbReference type="Proteomes" id="UP000676325"/>
    </source>
</evidence>
<protein>
    <recommendedName>
        <fullName evidence="2">Clp R domain-containing protein</fullName>
    </recommendedName>
</protein>
<dbReference type="PROSITE" id="PS51903">
    <property type="entry name" value="CLP_R"/>
    <property type="match status" value="1"/>
</dbReference>
<dbReference type="EMBL" id="JAGSOH010000019">
    <property type="protein sequence ID" value="MBR7826562.1"/>
    <property type="molecule type" value="Genomic_DNA"/>
</dbReference>
<evidence type="ECO:0000313" key="3">
    <source>
        <dbReference type="EMBL" id="MBR7826562.1"/>
    </source>
</evidence>
<dbReference type="InterPro" id="IPR036628">
    <property type="entry name" value="Clp_N_dom_sf"/>
</dbReference>
<keyword evidence="1" id="KW-0677">Repeat</keyword>
<dbReference type="Proteomes" id="UP000676325">
    <property type="component" value="Unassembled WGS sequence"/>
</dbReference>
<name>A0A941E8M7_9ACTN</name>
<evidence type="ECO:0000256" key="1">
    <source>
        <dbReference type="PROSITE-ProRule" id="PRU01251"/>
    </source>
</evidence>
<gene>
    <name evidence="3" type="ORF">KDK95_09625</name>
</gene>
<dbReference type="Pfam" id="PF02861">
    <property type="entry name" value="Clp_N"/>
    <property type="match status" value="1"/>
</dbReference>
<dbReference type="AlphaFoldDB" id="A0A941E8M7"/>
<reference evidence="3" key="1">
    <citation type="submission" date="2021-04" db="EMBL/GenBank/DDBJ databases">
        <title>Genome based classification of Actinospica acidithermotolerans sp. nov., an actinobacterium isolated from an Indonesian hot spring.</title>
        <authorList>
            <person name="Kusuma A.B."/>
            <person name="Putra K.E."/>
            <person name="Nafisah S."/>
            <person name="Loh J."/>
            <person name="Nouioui I."/>
            <person name="Goodfellow M."/>
        </authorList>
    </citation>
    <scope>NUCLEOTIDE SEQUENCE</scope>
    <source>
        <strain evidence="3">MGRD01-02</strain>
    </source>
</reference>
<accession>A0A941E8M7</accession>
<dbReference type="Gene3D" id="1.10.1780.10">
    <property type="entry name" value="Clp, N-terminal domain"/>
    <property type="match status" value="2"/>
</dbReference>
<sequence length="190" mass="20308">MTRRIEGEARRAVIRAQEQARRFGQHFIGCEHLLYGVAGADDAVGGILRARGVTPERVDEQLAALVRRSRSAAARQRDLDGEALDTIGVDLDAVRARVEQAFGPGSLDRAGAARSSRAKRDVTGHLRVTRQARACLKRSIRAAEARPDGRPDTAELALVLLDVRASAARSILATLGVSAPELSAEISGAL</sequence>
<keyword evidence="4" id="KW-1185">Reference proteome</keyword>
<organism evidence="3 4">
    <name type="scientific">Actinospica acidithermotolerans</name>
    <dbReference type="NCBI Taxonomy" id="2828514"/>
    <lineage>
        <taxon>Bacteria</taxon>
        <taxon>Bacillati</taxon>
        <taxon>Actinomycetota</taxon>
        <taxon>Actinomycetes</taxon>
        <taxon>Catenulisporales</taxon>
        <taxon>Actinospicaceae</taxon>
        <taxon>Actinospica</taxon>
    </lineage>
</organism>
<dbReference type="RefSeq" id="WP_212517711.1">
    <property type="nucleotide sequence ID" value="NZ_JAGSOH010000019.1"/>
</dbReference>
<proteinExistence type="predicted"/>
<evidence type="ECO:0000259" key="2">
    <source>
        <dbReference type="PROSITE" id="PS51903"/>
    </source>
</evidence>